<sequence>MMHFYPLAARAARTALLGSFLSLLAWLLPGTALAQAPVWAGATSGNNFQPPTGGTSTTRAVATDPATGNVYATGSFAGTVTFGNTRLVSAGSSDVFVAKWDVTAQAWTSAVSGGGTNLDQGLGIAVSSAGGVASVYVTGSYQGTATIAGTPLTAAGLTDAFVAKYTDPGTGLATTNGGAVSGGGSVGTNQGLGIAVGSAGGVASVYVTGSFNTSTTIAGTPLTAVGSTDLFVAKYTDPGTGLTNTNGGAVSGGSSGADQGTGVAVSSAGGVASVYVTGSYNASATIAGTALTAAGGSGQDVFVAKYTDPGTGLSTTNGGAVSGGGTGIDAGQGVAVSSAGGVVSVYVTGYFTTSATIAGTALTAAGGQDVFVAKYTDAGTGLTSTNGGAVSGGGSAGNDQGTGIAVGSAGGVASVYVTGYFTTSATIAGSFLTGAGSLDVFVAKYTDPGTGLATTNGGAVSGGGTGTDQGYGVAVSGSSVYAGAVVGTGVAGFGSSPVRRAPVSSAVLARLDAGTLGYLGIEGPLQGGISSTLAVATDPATGNVYATGYYSGTVAFGNTRLVSAGSDDVFVAKWDVTAQAWTSAVSGGGGTSIDQGKGVAVSSANGVASVYITGYFTTSATIAGTTLTAAGSLDVFVAKYTDPGTGLSTTNGGAVSGGGT</sequence>
<evidence type="ECO:0000313" key="3">
    <source>
        <dbReference type="Proteomes" id="UP000618931"/>
    </source>
</evidence>
<dbReference type="PANTHER" id="PTHR35580:SF1">
    <property type="entry name" value="PHYTASE-LIKE DOMAIN-CONTAINING PROTEIN"/>
    <property type="match status" value="1"/>
</dbReference>
<comment type="caution">
    <text evidence="2">The sequence shown here is derived from an EMBL/GenBank/DDBJ whole genome shotgun (WGS) entry which is preliminary data.</text>
</comment>
<protein>
    <submittedName>
        <fullName evidence="2">Uncharacterized protein</fullName>
    </submittedName>
</protein>
<feature type="signal peptide" evidence="1">
    <location>
        <begin position="1"/>
        <end position="34"/>
    </location>
</feature>
<feature type="chain" id="PRO_5046662744" evidence="1">
    <location>
        <begin position="35"/>
        <end position="660"/>
    </location>
</feature>
<organism evidence="2 3">
    <name type="scientific">Hymenobacter ruricola</name>
    <dbReference type="NCBI Taxonomy" id="2791023"/>
    <lineage>
        <taxon>Bacteria</taxon>
        <taxon>Pseudomonadati</taxon>
        <taxon>Bacteroidota</taxon>
        <taxon>Cytophagia</taxon>
        <taxon>Cytophagales</taxon>
        <taxon>Hymenobacteraceae</taxon>
        <taxon>Hymenobacter</taxon>
    </lineage>
</organism>
<accession>A0ABS0I9T5</accession>
<gene>
    <name evidence="2" type="ORF">I2H31_21545</name>
</gene>
<keyword evidence="1" id="KW-0732">Signal</keyword>
<evidence type="ECO:0000313" key="2">
    <source>
        <dbReference type="EMBL" id="MBF9223703.1"/>
    </source>
</evidence>
<dbReference type="PANTHER" id="PTHR35580">
    <property type="entry name" value="CELL SURFACE GLYCOPROTEIN (S-LAYER PROTEIN)-LIKE PROTEIN"/>
    <property type="match status" value="1"/>
</dbReference>
<name>A0ABS0I9T5_9BACT</name>
<dbReference type="EMBL" id="JADQDM010000017">
    <property type="protein sequence ID" value="MBF9223703.1"/>
    <property type="molecule type" value="Genomic_DNA"/>
</dbReference>
<reference evidence="2 3" key="1">
    <citation type="submission" date="2020-11" db="EMBL/GenBank/DDBJ databases">
        <authorList>
            <person name="Kim M.K."/>
        </authorList>
    </citation>
    <scope>NUCLEOTIDE SEQUENCE [LARGE SCALE GENOMIC DNA]</scope>
    <source>
        <strain evidence="2 3">BT662</strain>
    </source>
</reference>
<evidence type="ECO:0000256" key="1">
    <source>
        <dbReference type="SAM" id="SignalP"/>
    </source>
</evidence>
<dbReference type="Proteomes" id="UP000618931">
    <property type="component" value="Unassembled WGS sequence"/>
</dbReference>
<feature type="non-terminal residue" evidence="2">
    <location>
        <position position="660"/>
    </location>
</feature>
<dbReference type="RefSeq" id="WP_394368977.1">
    <property type="nucleotide sequence ID" value="NZ_JADQDM010000017.1"/>
</dbReference>
<proteinExistence type="predicted"/>
<keyword evidence="3" id="KW-1185">Reference proteome</keyword>
<dbReference type="InterPro" id="IPR052918">
    <property type="entry name" value="Motility_Chemotaxis_Reg"/>
</dbReference>